<gene>
    <name evidence="2" type="ORF">IWX46DRAFT_594642</name>
</gene>
<dbReference type="EMBL" id="JBBPDW010000008">
    <property type="protein sequence ID" value="KAK7549980.1"/>
    <property type="molecule type" value="Genomic_DNA"/>
</dbReference>
<organism evidence="2 3">
    <name type="scientific">Phyllosticta citricarpa</name>
    <dbReference type="NCBI Taxonomy" id="55181"/>
    <lineage>
        <taxon>Eukaryota</taxon>
        <taxon>Fungi</taxon>
        <taxon>Dikarya</taxon>
        <taxon>Ascomycota</taxon>
        <taxon>Pezizomycotina</taxon>
        <taxon>Dothideomycetes</taxon>
        <taxon>Dothideomycetes incertae sedis</taxon>
        <taxon>Botryosphaeriales</taxon>
        <taxon>Phyllostictaceae</taxon>
        <taxon>Phyllosticta</taxon>
    </lineage>
</organism>
<reference evidence="2 3" key="1">
    <citation type="submission" date="2024-04" db="EMBL/GenBank/DDBJ databases">
        <title>Phyllosticta paracitricarpa is synonymous to the EU quarantine fungus P. citricarpa based on phylogenomic analyses.</title>
        <authorList>
            <consortium name="Lawrence Berkeley National Laboratory"/>
            <person name="Van Ingen-Buijs V.A."/>
            <person name="Van Westerhoven A.C."/>
            <person name="Haridas S."/>
            <person name="Skiadas P."/>
            <person name="Martin F."/>
            <person name="Groenewald J.Z."/>
            <person name="Crous P.W."/>
            <person name="Seidl M.F."/>
        </authorList>
    </citation>
    <scope>NUCLEOTIDE SEQUENCE [LARGE SCALE GENOMIC DNA]</scope>
    <source>
        <strain evidence="2 3">CBS 122670</strain>
    </source>
</reference>
<protein>
    <submittedName>
        <fullName evidence="2">Uncharacterized protein</fullName>
    </submittedName>
</protein>
<evidence type="ECO:0000313" key="3">
    <source>
        <dbReference type="Proteomes" id="UP001365128"/>
    </source>
</evidence>
<evidence type="ECO:0000313" key="2">
    <source>
        <dbReference type="EMBL" id="KAK7549980.1"/>
    </source>
</evidence>
<keyword evidence="3" id="KW-1185">Reference proteome</keyword>
<feature type="region of interest" description="Disordered" evidence="1">
    <location>
        <begin position="32"/>
        <end position="58"/>
    </location>
</feature>
<accession>A0ABR1MHT7</accession>
<sequence>MSVTTTQNSAVYNTHNVLADYEIHHSVRGENTHVAPPPEPHPAVPGVRNPDDWPTDRRRIPDYRPINYELDMVPRRTYQNPAEGVFVYMLFLGVRVESVSVVVHGPSNCSLMPCRTHPRFGTRQWASFGMLATRLEASGSVW</sequence>
<comment type="caution">
    <text evidence="2">The sequence shown here is derived from an EMBL/GenBank/DDBJ whole genome shotgun (WGS) entry which is preliminary data.</text>
</comment>
<dbReference type="Proteomes" id="UP001365128">
    <property type="component" value="Unassembled WGS sequence"/>
</dbReference>
<feature type="compositionally biased region" description="Basic and acidic residues" evidence="1">
    <location>
        <begin position="49"/>
        <end position="58"/>
    </location>
</feature>
<proteinExistence type="predicted"/>
<name>A0ABR1MHT7_9PEZI</name>
<evidence type="ECO:0000256" key="1">
    <source>
        <dbReference type="SAM" id="MobiDB-lite"/>
    </source>
</evidence>